<accession>A0AAN6UJC4</accession>
<dbReference type="NCBIfam" id="TIGR02146">
    <property type="entry name" value="LysS_fung_arch"/>
    <property type="match status" value="1"/>
</dbReference>
<keyword evidence="11" id="KW-0464">Manganese</keyword>
<dbReference type="InterPro" id="IPR002034">
    <property type="entry name" value="AIPM/Hcit_synth_CS"/>
</dbReference>
<keyword evidence="9" id="KW-0460">Magnesium</keyword>
<dbReference type="GO" id="GO:0005739">
    <property type="term" value="C:mitochondrion"/>
    <property type="evidence" value="ECO:0007669"/>
    <property type="project" value="TreeGrafter"/>
</dbReference>
<dbReference type="Proteomes" id="UP001304895">
    <property type="component" value="Unassembled WGS sequence"/>
</dbReference>
<dbReference type="AlphaFoldDB" id="A0AAN6UJC4"/>
<keyword evidence="8" id="KW-0479">Metal-binding</keyword>
<evidence type="ECO:0000256" key="1">
    <source>
        <dbReference type="ARBA" id="ARBA00001936"/>
    </source>
</evidence>
<reference evidence="16" key="1">
    <citation type="journal article" date="2023" name="Mol. Phylogenet. Evol.">
        <title>Genome-scale phylogeny and comparative genomics of the fungal order Sordariales.</title>
        <authorList>
            <person name="Hensen N."/>
            <person name="Bonometti L."/>
            <person name="Westerberg I."/>
            <person name="Brannstrom I.O."/>
            <person name="Guillou S."/>
            <person name="Cros-Aarteil S."/>
            <person name="Calhoun S."/>
            <person name="Haridas S."/>
            <person name="Kuo A."/>
            <person name="Mondo S."/>
            <person name="Pangilinan J."/>
            <person name="Riley R."/>
            <person name="LaButti K."/>
            <person name="Andreopoulos B."/>
            <person name="Lipzen A."/>
            <person name="Chen C."/>
            <person name="Yan M."/>
            <person name="Daum C."/>
            <person name="Ng V."/>
            <person name="Clum A."/>
            <person name="Steindorff A."/>
            <person name="Ohm R.A."/>
            <person name="Martin F."/>
            <person name="Silar P."/>
            <person name="Natvig D.O."/>
            <person name="Lalanne C."/>
            <person name="Gautier V."/>
            <person name="Ament-Velasquez S.L."/>
            <person name="Kruys A."/>
            <person name="Hutchinson M.I."/>
            <person name="Powell A.J."/>
            <person name="Barry K."/>
            <person name="Miller A.N."/>
            <person name="Grigoriev I.V."/>
            <person name="Debuchy R."/>
            <person name="Gladieux P."/>
            <person name="Hiltunen Thoren M."/>
            <person name="Johannesson H."/>
        </authorList>
    </citation>
    <scope>NUCLEOTIDE SEQUENCE</scope>
    <source>
        <strain evidence="16">CBS 123565</strain>
    </source>
</reference>
<dbReference type="InterPro" id="IPR013785">
    <property type="entry name" value="Aldolase_TIM"/>
</dbReference>
<dbReference type="PROSITE" id="PS00816">
    <property type="entry name" value="AIPM_HOMOCIT_SYNTH_2"/>
    <property type="match status" value="1"/>
</dbReference>
<evidence type="ECO:0000256" key="2">
    <source>
        <dbReference type="ARBA" id="ARBA00001946"/>
    </source>
</evidence>
<organism evidence="16 17">
    <name type="scientific">Trichocladium antarcticum</name>
    <dbReference type="NCBI Taxonomy" id="1450529"/>
    <lineage>
        <taxon>Eukaryota</taxon>
        <taxon>Fungi</taxon>
        <taxon>Dikarya</taxon>
        <taxon>Ascomycota</taxon>
        <taxon>Pezizomycotina</taxon>
        <taxon>Sordariomycetes</taxon>
        <taxon>Sordariomycetidae</taxon>
        <taxon>Sordariales</taxon>
        <taxon>Chaetomiaceae</taxon>
        <taxon>Trichocladium</taxon>
    </lineage>
</organism>
<name>A0AAN6UJC4_9PEZI</name>
<sequence length="426" mass="46035">MCGNGSNANGAKGANGTKASGGAFRTNPYQPVGDYLSNVANFKIIESTLREGEQFANAYFDTETKIKMLALDAFGVDYIEVTSPAASEQSRKDCEAICKLGLKAKILTHVRCDMRDARIAVETGVDGLDVVIGTSSLLREHSHGKDMAYIEKTAIEVIEYVKSKGLEVRFSSEDSFRSDLVDLLSLYKAVDKVGVNRVGIADTVGCASPRQVYDLVRTLRGVVSCDIETHFHDDTGCSIANAFCALEAGATHIDTSVLGIGERNGITPLGGLLARMVVTSPEYVKSKYKLTMLKEIEDMVAEAVEVNTPFNNPITGFCAFTHKAGIHAKAILNNPSTYEILNPADFGLTRYVHFASRLTGWNAVKTRVGQLGLVMTDDQVKECTAKIKAMADVRPIAIDDADSIIRSFHLTLHEVAPTEAQAPVTA</sequence>
<evidence type="ECO:0000256" key="7">
    <source>
        <dbReference type="ARBA" id="ARBA00022679"/>
    </source>
</evidence>
<comment type="catalytic activity">
    <reaction evidence="12">
        <text>acetyl-CoA + 2-oxoglutarate + H2O = (2R)-homocitrate + CoA + H(+)</text>
        <dbReference type="Rhea" id="RHEA:12929"/>
        <dbReference type="ChEBI" id="CHEBI:15377"/>
        <dbReference type="ChEBI" id="CHEBI:15378"/>
        <dbReference type="ChEBI" id="CHEBI:16810"/>
        <dbReference type="ChEBI" id="CHEBI:57287"/>
        <dbReference type="ChEBI" id="CHEBI:57288"/>
        <dbReference type="ChEBI" id="CHEBI:58884"/>
        <dbReference type="EC" id="2.3.3.14"/>
    </reaction>
    <physiologicalReaction direction="left-to-right" evidence="12">
        <dbReference type="Rhea" id="RHEA:12930"/>
    </physiologicalReaction>
</comment>
<reference evidence="16" key="2">
    <citation type="submission" date="2023-05" db="EMBL/GenBank/DDBJ databases">
        <authorList>
            <consortium name="Lawrence Berkeley National Laboratory"/>
            <person name="Steindorff A."/>
            <person name="Hensen N."/>
            <person name="Bonometti L."/>
            <person name="Westerberg I."/>
            <person name="Brannstrom I.O."/>
            <person name="Guillou S."/>
            <person name="Cros-Aarteil S."/>
            <person name="Calhoun S."/>
            <person name="Haridas S."/>
            <person name="Kuo A."/>
            <person name="Mondo S."/>
            <person name="Pangilinan J."/>
            <person name="Riley R."/>
            <person name="Labutti K."/>
            <person name="Andreopoulos B."/>
            <person name="Lipzen A."/>
            <person name="Chen C."/>
            <person name="Yanf M."/>
            <person name="Daum C."/>
            <person name="Ng V."/>
            <person name="Clum A."/>
            <person name="Ohm R."/>
            <person name="Martin F."/>
            <person name="Silar P."/>
            <person name="Natvig D."/>
            <person name="Lalanne C."/>
            <person name="Gautier V."/>
            <person name="Ament-Velasquez S.L."/>
            <person name="Kruys A."/>
            <person name="Hutchinson M.I."/>
            <person name="Powell A.J."/>
            <person name="Barry K."/>
            <person name="Miller A.N."/>
            <person name="Grigoriev I.V."/>
            <person name="Debuchy R."/>
            <person name="Gladieux P."/>
            <person name="Thoren M.H."/>
            <person name="Johannesson H."/>
        </authorList>
    </citation>
    <scope>NUCLEOTIDE SEQUENCE</scope>
    <source>
        <strain evidence="16">CBS 123565</strain>
    </source>
</reference>
<dbReference type="InterPro" id="IPR011872">
    <property type="entry name" value="Homocitrate_synth"/>
</dbReference>
<keyword evidence="6" id="KW-0028">Amino-acid biosynthesis</keyword>
<gene>
    <name evidence="16" type="ORF">BT67DRAFT_450101</name>
</gene>
<feature type="region of interest" description="Disordered" evidence="14">
    <location>
        <begin position="1"/>
        <end position="23"/>
    </location>
</feature>
<comment type="cofactor">
    <cofactor evidence="1">
        <name>Mn(2+)</name>
        <dbReference type="ChEBI" id="CHEBI:29035"/>
    </cofactor>
</comment>
<evidence type="ECO:0000256" key="3">
    <source>
        <dbReference type="ARBA" id="ARBA00004755"/>
    </source>
</evidence>
<keyword evidence="7 13" id="KW-0808">Transferase</keyword>
<dbReference type="PANTHER" id="PTHR10277">
    <property type="entry name" value="HOMOCITRATE SYNTHASE-RELATED"/>
    <property type="match status" value="1"/>
</dbReference>
<evidence type="ECO:0000256" key="6">
    <source>
        <dbReference type="ARBA" id="ARBA00022605"/>
    </source>
</evidence>
<comment type="similarity">
    <text evidence="4">Belongs to the alpha-IPM synthase/homocitrate synthase family. Homocitrate synthase LYS20/LYS21 subfamily.</text>
</comment>
<dbReference type="FunFam" id="1.10.238.260:FF:000002">
    <property type="entry name" value="Homocitrate synthase, mitochondrial"/>
    <property type="match status" value="1"/>
</dbReference>
<keyword evidence="17" id="KW-1185">Reference proteome</keyword>
<evidence type="ECO:0000313" key="16">
    <source>
        <dbReference type="EMBL" id="KAK4133691.1"/>
    </source>
</evidence>
<dbReference type="Pfam" id="PF22617">
    <property type="entry name" value="HCS_D2"/>
    <property type="match status" value="1"/>
</dbReference>
<dbReference type="InterPro" id="IPR048253">
    <property type="entry name" value="DRE_TIM_HCS_fun_bact"/>
</dbReference>
<evidence type="ECO:0000256" key="8">
    <source>
        <dbReference type="ARBA" id="ARBA00022723"/>
    </source>
</evidence>
<dbReference type="InterPro" id="IPR000891">
    <property type="entry name" value="PYR_CT"/>
</dbReference>
<evidence type="ECO:0000256" key="13">
    <source>
        <dbReference type="RuleBase" id="RU003523"/>
    </source>
</evidence>
<comment type="cofactor">
    <cofactor evidence="2">
        <name>Mg(2+)</name>
        <dbReference type="ChEBI" id="CHEBI:18420"/>
    </cofactor>
</comment>
<dbReference type="Gene3D" id="1.10.238.260">
    <property type="match status" value="1"/>
</dbReference>
<evidence type="ECO:0000256" key="11">
    <source>
        <dbReference type="ARBA" id="ARBA00023211"/>
    </source>
</evidence>
<dbReference type="EMBL" id="MU853411">
    <property type="protein sequence ID" value="KAK4133691.1"/>
    <property type="molecule type" value="Genomic_DNA"/>
</dbReference>
<evidence type="ECO:0000256" key="10">
    <source>
        <dbReference type="ARBA" id="ARBA00023154"/>
    </source>
</evidence>
<comment type="pathway">
    <text evidence="3">Amino-acid biosynthesis; L-lysine biosynthesis via AAA pathway; L-alpha-aminoadipate from 2-oxoglutarate: step 1/5.</text>
</comment>
<dbReference type="PROSITE" id="PS00815">
    <property type="entry name" value="AIPM_HOMOCIT_SYNTH_1"/>
    <property type="match status" value="1"/>
</dbReference>
<dbReference type="HAMAP" id="MF_02222">
    <property type="entry name" value="Homocitr_synth_fung_arch"/>
    <property type="match status" value="1"/>
</dbReference>
<dbReference type="GO" id="GO:0004410">
    <property type="term" value="F:homocitrate synthase activity"/>
    <property type="evidence" value="ECO:0007669"/>
    <property type="project" value="UniProtKB-EC"/>
</dbReference>
<evidence type="ECO:0000256" key="5">
    <source>
        <dbReference type="ARBA" id="ARBA00012974"/>
    </source>
</evidence>
<dbReference type="Gene3D" id="3.20.20.70">
    <property type="entry name" value="Aldolase class I"/>
    <property type="match status" value="1"/>
</dbReference>
<evidence type="ECO:0000256" key="14">
    <source>
        <dbReference type="SAM" id="MobiDB-lite"/>
    </source>
</evidence>
<dbReference type="PANTHER" id="PTHR10277:SF48">
    <property type="entry name" value="HOMOCITRATE SYNTHASE, CYTOSOLIC ISOZYME-RELATED"/>
    <property type="match status" value="1"/>
</dbReference>
<evidence type="ECO:0000256" key="12">
    <source>
        <dbReference type="ARBA" id="ARBA00048363"/>
    </source>
</evidence>
<evidence type="ECO:0000256" key="4">
    <source>
        <dbReference type="ARBA" id="ARBA00006361"/>
    </source>
</evidence>
<dbReference type="InterPro" id="IPR050073">
    <property type="entry name" value="2-IPM_HCS-like"/>
</dbReference>
<dbReference type="EC" id="2.3.3.14" evidence="5"/>
<dbReference type="PROSITE" id="PS50991">
    <property type="entry name" value="PYR_CT"/>
    <property type="match status" value="1"/>
</dbReference>
<dbReference type="GO" id="GO:0046872">
    <property type="term" value="F:metal ion binding"/>
    <property type="evidence" value="ECO:0007669"/>
    <property type="project" value="UniProtKB-KW"/>
</dbReference>
<dbReference type="SUPFAM" id="SSF51569">
    <property type="entry name" value="Aldolase"/>
    <property type="match status" value="1"/>
</dbReference>
<evidence type="ECO:0000256" key="9">
    <source>
        <dbReference type="ARBA" id="ARBA00022842"/>
    </source>
</evidence>
<dbReference type="Pfam" id="PF00682">
    <property type="entry name" value="HMGL-like"/>
    <property type="match status" value="1"/>
</dbReference>
<dbReference type="FunFam" id="3.20.20.70:FF:000032">
    <property type="entry name" value="Homocitrate synthase, mitochondrial"/>
    <property type="match status" value="1"/>
</dbReference>
<keyword evidence="10" id="KW-0457">Lysine biosynthesis</keyword>
<feature type="domain" description="Pyruvate carboxyltransferase" evidence="15">
    <location>
        <begin position="42"/>
        <end position="294"/>
    </location>
</feature>
<evidence type="ECO:0000313" key="17">
    <source>
        <dbReference type="Proteomes" id="UP001304895"/>
    </source>
</evidence>
<proteinExistence type="inferred from homology"/>
<evidence type="ECO:0000259" key="15">
    <source>
        <dbReference type="PROSITE" id="PS50991"/>
    </source>
</evidence>
<dbReference type="GO" id="GO:0019878">
    <property type="term" value="P:lysine biosynthetic process via aminoadipic acid"/>
    <property type="evidence" value="ECO:0007669"/>
    <property type="project" value="InterPro"/>
</dbReference>
<comment type="caution">
    <text evidence="16">The sequence shown here is derived from an EMBL/GenBank/DDBJ whole genome shotgun (WGS) entry which is preliminary data.</text>
</comment>
<protein>
    <recommendedName>
        <fullName evidence="5">homocitrate synthase</fullName>
        <ecNumber evidence="5">2.3.3.14</ecNumber>
    </recommendedName>
</protein>
<dbReference type="CDD" id="cd07948">
    <property type="entry name" value="DRE_TIM_HCS"/>
    <property type="match status" value="1"/>
</dbReference>
<dbReference type="InterPro" id="IPR054691">
    <property type="entry name" value="LeuA/HCS_post-cat"/>
</dbReference>